<dbReference type="AlphaFoldDB" id="A0A9D4F482"/>
<dbReference type="EMBL" id="JAIWYP010000008">
    <property type="protein sequence ID" value="KAH3791009.1"/>
    <property type="molecule type" value="Genomic_DNA"/>
</dbReference>
<reference evidence="2" key="1">
    <citation type="journal article" date="2019" name="bioRxiv">
        <title>The Genome of the Zebra Mussel, Dreissena polymorpha: A Resource for Invasive Species Research.</title>
        <authorList>
            <person name="McCartney M.A."/>
            <person name="Auch B."/>
            <person name="Kono T."/>
            <person name="Mallez S."/>
            <person name="Zhang Y."/>
            <person name="Obille A."/>
            <person name="Becker A."/>
            <person name="Abrahante J.E."/>
            <person name="Garbe J."/>
            <person name="Badalamenti J.P."/>
            <person name="Herman A."/>
            <person name="Mangelson H."/>
            <person name="Liachko I."/>
            <person name="Sullivan S."/>
            <person name="Sone E.D."/>
            <person name="Koren S."/>
            <person name="Silverstein K.A.T."/>
            <person name="Beckman K.B."/>
            <person name="Gohl D.M."/>
        </authorList>
    </citation>
    <scope>NUCLEOTIDE SEQUENCE</scope>
    <source>
        <strain evidence="2">Duluth1</strain>
        <tissue evidence="2">Whole animal</tissue>
    </source>
</reference>
<evidence type="ECO:0000256" key="1">
    <source>
        <dbReference type="SAM" id="MobiDB-lite"/>
    </source>
</evidence>
<name>A0A9D4F482_DREPO</name>
<comment type="caution">
    <text evidence="2">The sequence shown here is derived from an EMBL/GenBank/DDBJ whole genome shotgun (WGS) entry which is preliminary data.</text>
</comment>
<evidence type="ECO:0000313" key="3">
    <source>
        <dbReference type="Proteomes" id="UP000828390"/>
    </source>
</evidence>
<evidence type="ECO:0000313" key="2">
    <source>
        <dbReference type="EMBL" id="KAH3791009.1"/>
    </source>
</evidence>
<gene>
    <name evidence="2" type="ORF">DPMN_169218</name>
</gene>
<feature type="compositionally biased region" description="Polar residues" evidence="1">
    <location>
        <begin position="20"/>
        <end position="32"/>
    </location>
</feature>
<reference evidence="2" key="2">
    <citation type="submission" date="2020-11" db="EMBL/GenBank/DDBJ databases">
        <authorList>
            <person name="McCartney M.A."/>
            <person name="Auch B."/>
            <person name="Kono T."/>
            <person name="Mallez S."/>
            <person name="Becker A."/>
            <person name="Gohl D.M."/>
            <person name="Silverstein K.A.T."/>
            <person name="Koren S."/>
            <person name="Bechman K.B."/>
            <person name="Herman A."/>
            <person name="Abrahante J.E."/>
            <person name="Garbe J."/>
        </authorList>
    </citation>
    <scope>NUCLEOTIDE SEQUENCE</scope>
    <source>
        <strain evidence="2">Duluth1</strain>
        <tissue evidence="2">Whole animal</tissue>
    </source>
</reference>
<accession>A0A9D4F482</accession>
<sequence length="134" mass="15614">MRVIKRYREQRKSDRENETSDAPSNEAPSTDTGSRKRVRVSEDFPERVWKARYSLILFLKESLEAGKNAYLRFDKLIVNGNNNNINTSPAPVSLKRPVLDVLELKFLVATNDHLLKELDVTRERHQHKVNQIKN</sequence>
<organism evidence="2 3">
    <name type="scientific">Dreissena polymorpha</name>
    <name type="common">Zebra mussel</name>
    <name type="synonym">Mytilus polymorpha</name>
    <dbReference type="NCBI Taxonomy" id="45954"/>
    <lineage>
        <taxon>Eukaryota</taxon>
        <taxon>Metazoa</taxon>
        <taxon>Spiralia</taxon>
        <taxon>Lophotrochozoa</taxon>
        <taxon>Mollusca</taxon>
        <taxon>Bivalvia</taxon>
        <taxon>Autobranchia</taxon>
        <taxon>Heteroconchia</taxon>
        <taxon>Euheterodonta</taxon>
        <taxon>Imparidentia</taxon>
        <taxon>Neoheterodontei</taxon>
        <taxon>Myida</taxon>
        <taxon>Dreissenoidea</taxon>
        <taxon>Dreissenidae</taxon>
        <taxon>Dreissena</taxon>
    </lineage>
</organism>
<dbReference type="Proteomes" id="UP000828390">
    <property type="component" value="Unassembled WGS sequence"/>
</dbReference>
<feature type="region of interest" description="Disordered" evidence="1">
    <location>
        <begin position="1"/>
        <end position="39"/>
    </location>
</feature>
<protein>
    <submittedName>
        <fullName evidence="2">Uncharacterized protein</fullName>
    </submittedName>
</protein>
<feature type="compositionally biased region" description="Basic and acidic residues" evidence="1">
    <location>
        <begin position="1"/>
        <end position="18"/>
    </location>
</feature>
<keyword evidence="3" id="KW-1185">Reference proteome</keyword>
<proteinExistence type="predicted"/>